<keyword evidence="4 6" id="KW-0472">Membrane</keyword>
<protein>
    <submittedName>
        <fullName evidence="8">High affinity sulfate permease</fullName>
    </submittedName>
</protein>
<dbReference type="PANTHER" id="PTHR11814">
    <property type="entry name" value="SULFATE TRANSPORTER"/>
    <property type="match status" value="1"/>
</dbReference>
<sequence>MSIVYIDNPPPKYGDQLKNQIKKFPAGAKSYFKDLFPIVNWLPKYNLIWLSGDLTAAITVGTLVIPQSLAYAKIARLPPVFGLYTSFIGTILYPLFGTSKDVSIGVSAITSLLVGQVIGKFIESEQYISGAWTMADAAITLSLFSGLIVLAIGVFRLGAIYQFICQPAIAGFMAGSGLTIVINQFNKIFGIPNINTSEAPYLVFGKTLINLHHSTVDAAFGVSALIYLYGVKYLAQFLMRKYPQHNRLIFFFNTSRSIVVLVFGTLLCFMINHFGQFAISPIKIIGDVPAGFNHMAVPVVRPNLLGFFASDLPGIVVLLVMEHGAISTSLGKVQDYRVNMSQEMFSNGLGNVLGAFFCSYPGTGAFARSAVMSKSGARTPLASFFVGIIVVLAIYVFTPAFKYIPMASLCAIIAHSVTDLIFGPTVWRKFWELNPVELLVFACAYIISLFTRIDIAVYVPVVLSVLVQLYRSARPGYAVLGRVDLDPELGDMSNEKHTKQQEFEDMNAVDTLDHTLFFPQNHPTLGSYVQPIDSGIVCFQPQENIVFQNAAFTFDKLFEEIENATRRGKLPAEKMGDRPWNNTEGVGKSQLKPLLHSVVLDLSGVHQMDYSGMEALTDAAVTAERYSGQHVHWYIVTGESMAVRKALLFAGFGNQRSDGKTPGRFLSDLRHGVPEDGHRPGVEGCRSYDPNAAISHDDDEKNDFEQVVVIEQVERQQRRPSFMHKAMGRSKQDSSSTLDQDQQTQDFSTTPCSDSAQWCYCHNTSITSNAKITAVHDRFPFFFRSLHEAVRAALIGKAISSSHPLDSISVISDRDGTSSPGESSSS</sequence>
<comment type="subcellular location">
    <subcellularLocation>
        <location evidence="1">Membrane</location>
        <topology evidence="1">Multi-pass membrane protein</topology>
    </subcellularLocation>
</comment>
<dbReference type="InterPro" id="IPR001902">
    <property type="entry name" value="SLC26A/SulP_fam"/>
</dbReference>
<name>A0A0C9LSQ8_9FUNG</name>
<evidence type="ECO:0000313" key="8">
    <source>
        <dbReference type="EMBL" id="GAN03075.1"/>
    </source>
</evidence>
<dbReference type="PROSITE" id="PS01130">
    <property type="entry name" value="SLC26A"/>
    <property type="match status" value="1"/>
</dbReference>
<evidence type="ECO:0000256" key="1">
    <source>
        <dbReference type="ARBA" id="ARBA00004141"/>
    </source>
</evidence>
<dbReference type="InterPro" id="IPR018045">
    <property type="entry name" value="S04_transporter_CS"/>
</dbReference>
<feature type="transmembrane region" description="Helical" evidence="6">
    <location>
        <begin position="379"/>
        <end position="397"/>
    </location>
</feature>
<evidence type="ECO:0000259" key="7">
    <source>
        <dbReference type="PROSITE" id="PS50801"/>
    </source>
</evidence>
<gene>
    <name evidence="8" type="ORF">MAM1_0033c02526</name>
</gene>
<keyword evidence="2 6" id="KW-0812">Transmembrane</keyword>
<feature type="transmembrane region" description="Helical" evidence="6">
    <location>
        <begin position="47"/>
        <end position="65"/>
    </location>
</feature>
<feature type="region of interest" description="Disordered" evidence="5">
    <location>
        <begin position="718"/>
        <end position="752"/>
    </location>
</feature>
<dbReference type="STRING" id="91626.A0A0C9LSQ8"/>
<feature type="region of interest" description="Disordered" evidence="5">
    <location>
        <begin position="807"/>
        <end position="826"/>
    </location>
</feature>
<dbReference type="InterPro" id="IPR036513">
    <property type="entry name" value="STAS_dom_sf"/>
</dbReference>
<dbReference type="PROSITE" id="PS50801">
    <property type="entry name" value="STAS"/>
    <property type="match status" value="1"/>
</dbReference>
<dbReference type="GO" id="GO:0016020">
    <property type="term" value="C:membrane"/>
    <property type="evidence" value="ECO:0007669"/>
    <property type="project" value="UniProtKB-SubCell"/>
</dbReference>
<feature type="transmembrane region" description="Helical" evidence="6">
    <location>
        <begin position="439"/>
        <end position="467"/>
    </location>
</feature>
<dbReference type="Pfam" id="PF00916">
    <property type="entry name" value="Sulfate_transp"/>
    <property type="match status" value="1"/>
</dbReference>
<dbReference type="AlphaFoldDB" id="A0A0C9LSQ8"/>
<evidence type="ECO:0000256" key="5">
    <source>
        <dbReference type="SAM" id="MobiDB-lite"/>
    </source>
</evidence>
<feature type="domain" description="STAS" evidence="7">
    <location>
        <begin position="535"/>
        <end position="652"/>
    </location>
</feature>
<dbReference type="InterPro" id="IPR002645">
    <property type="entry name" value="STAS_dom"/>
</dbReference>
<evidence type="ECO:0000313" key="9">
    <source>
        <dbReference type="Proteomes" id="UP000053815"/>
    </source>
</evidence>
<evidence type="ECO:0000256" key="3">
    <source>
        <dbReference type="ARBA" id="ARBA00022989"/>
    </source>
</evidence>
<dbReference type="NCBIfam" id="TIGR00815">
    <property type="entry name" value="sulP"/>
    <property type="match status" value="1"/>
</dbReference>
<feature type="transmembrane region" description="Helical" evidence="6">
    <location>
        <begin position="248"/>
        <end position="272"/>
    </location>
</feature>
<dbReference type="InterPro" id="IPR011547">
    <property type="entry name" value="SLC26A/SulP_dom"/>
</dbReference>
<dbReference type="OrthoDB" id="288203at2759"/>
<feature type="transmembrane region" description="Helical" evidence="6">
    <location>
        <begin position="77"/>
        <end position="96"/>
    </location>
</feature>
<accession>A0A0C9LSQ8</accession>
<feature type="transmembrane region" description="Helical" evidence="6">
    <location>
        <begin position="134"/>
        <end position="154"/>
    </location>
</feature>
<dbReference type="Proteomes" id="UP000053815">
    <property type="component" value="Unassembled WGS sequence"/>
</dbReference>
<evidence type="ECO:0000256" key="6">
    <source>
        <dbReference type="SAM" id="Phobius"/>
    </source>
</evidence>
<keyword evidence="9" id="KW-1185">Reference proteome</keyword>
<feature type="compositionally biased region" description="Low complexity" evidence="5">
    <location>
        <begin position="733"/>
        <end position="750"/>
    </location>
</feature>
<dbReference type="SUPFAM" id="SSF52091">
    <property type="entry name" value="SpoIIaa-like"/>
    <property type="match status" value="1"/>
</dbReference>
<dbReference type="EMBL" id="DF836322">
    <property type="protein sequence ID" value="GAN03075.1"/>
    <property type="molecule type" value="Genomic_DNA"/>
</dbReference>
<reference evidence="8" key="1">
    <citation type="submission" date="2014-09" db="EMBL/GenBank/DDBJ databases">
        <title>Draft genome sequence of an oleaginous Mucoromycotina fungus Mucor ambiguus NBRC6742.</title>
        <authorList>
            <person name="Takeda I."/>
            <person name="Yamane N."/>
            <person name="Morita T."/>
            <person name="Tamano K."/>
            <person name="Machida M."/>
            <person name="Baker S."/>
            <person name="Koike H."/>
        </authorList>
    </citation>
    <scope>NUCLEOTIDE SEQUENCE</scope>
    <source>
        <strain evidence="8">NBRC 6742</strain>
    </source>
</reference>
<evidence type="ECO:0000256" key="2">
    <source>
        <dbReference type="ARBA" id="ARBA00022692"/>
    </source>
</evidence>
<evidence type="ECO:0000256" key="4">
    <source>
        <dbReference type="ARBA" id="ARBA00023136"/>
    </source>
</evidence>
<proteinExistence type="predicted"/>
<dbReference type="Pfam" id="PF01740">
    <property type="entry name" value="STAS"/>
    <property type="match status" value="1"/>
</dbReference>
<dbReference type="GO" id="GO:0008271">
    <property type="term" value="F:secondary active sulfate transmembrane transporter activity"/>
    <property type="evidence" value="ECO:0007669"/>
    <property type="project" value="InterPro"/>
</dbReference>
<dbReference type="Gene3D" id="3.30.750.24">
    <property type="entry name" value="STAS domain"/>
    <property type="match status" value="1"/>
</dbReference>
<organism evidence="8">
    <name type="scientific">Mucor ambiguus</name>
    <dbReference type="NCBI Taxonomy" id="91626"/>
    <lineage>
        <taxon>Eukaryota</taxon>
        <taxon>Fungi</taxon>
        <taxon>Fungi incertae sedis</taxon>
        <taxon>Mucoromycota</taxon>
        <taxon>Mucoromycotina</taxon>
        <taxon>Mucoromycetes</taxon>
        <taxon>Mucorales</taxon>
        <taxon>Mucorineae</taxon>
        <taxon>Mucoraceae</taxon>
        <taxon>Mucor</taxon>
    </lineage>
</organism>
<feature type="transmembrane region" description="Helical" evidence="6">
    <location>
        <begin position="102"/>
        <end position="122"/>
    </location>
</feature>
<feature type="transmembrane region" description="Helical" evidence="6">
    <location>
        <begin position="348"/>
        <end position="367"/>
    </location>
</feature>
<keyword evidence="3 6" id="KW-1133">Transmembrane helix</keyword>